<gene>
    <name evidence="3" type="ORF">HCJ96_14070</name>
</gene>
<evidence type="ECO:0000313" key="4">
    <source>
        <dbReference type="Proteomes" id="UP000709336"/>
    </source>
</evidence>
<dbReference type="EMBL" id="JAATNW010000007">
    <property type="protein sequence ID" value="NMH61155.1"/>
    <property type="molecule type" value="Genomic_DNA"/>
</dbReference>
<evidence type="ECO:0000256" key="1">
    <source>
        <dbReference type="SAM" id="Coils"/>
    </source>
</evidence>
<proteinExistence type="predicted"/>
<keyword evidence="2" id="KW-0732">Signal</keyword>
<comment type="caution">
    <text evidence="3">The sequence shown here is derived from an EMBL/GenBank/DDBJ whole genome shotgun (WGS) entry which is preliminary data.</text>
</comment>
<dbReference type="Proteomes" id="UP000709336">
    <property type="component" value="Unassembled WGS sequence"/>
</dbReference>
<protein>
    <submittedName>
        <fullName evidence="3">Carbohydrate porin</fullName>
    </submittedName>
</protein>
<feature type="signal peptide" evidence="2">
    <location>
        <begin position="1"/>
        <end position="20"/>
    </location>
</feature>
<organism evidence="3 4">
    <name type="scientific">Alteromonas ponticola</name>
    <dbReference type="NCBI Taxonomy" id="2720613"/>
    <lineage>
        <taxon>Bacteria</taxon>
        <taxon>Pseudomonadati</taxon>
        <taxon>Pseudomonadota</taxon>
        <taxon>Gammaproteobacteria</taxon>
        <taxon>Alteromonadales</taxon>
        <taxon>Alteromonadaceae</taxon>
        <taxon>Alteromonas/Salinimonas group</taxon>
        <taxon>Alteromonas</taxon>
    </lineage>
</organism>
<dbReference type="SUPFAM" id="SSF56935">
    <property type="entry name" value="Porins"/>
    <property type="match status" value="1"/>
</dbReference>
<reference evidence="3 4" key="1">
    <citation type="submission" date="2020-03" db="EMBL/GenBank/DDBJ databases">
        <title>Alteromonas ponticola sp. nov., isolated from seawater.</title>
        <authorList>
            <person name="Yoon J.-H."/>
            <person name="Kim Y.-O."/>
        </authorList>
    </citation>
    <scope>NUCLEOTIDE SEQUENCE [LARGE SCALE GENOMIC DNA]</scope>
    <source>
        <strain evidence="3 4">MYP5</strain>
    </source>
</reference>
<dbReference type="RefSeq" id="WP_169211706.1">
    <property type="nucleotide sequence ID" value="NZ_JAATNW010000007.1"/>
</dbReference>
<feature type="coiled-coil region" evidence="1">
    <location>
        <begin position="32"/>
        <end position="66"/>
    </location>
</feature>
<keyword evidence="4" id="KW-1185">Reference proteome</keyword>
<name>A0ABX1R3Y5_9ALTE</name>
<keyword evidence="1" id="KW-0175">Coiled coil</keyword>
<evidence type="ECO:0000256" key="2">
    <source>
        <dbReference type="SAM" id="SignalP"/>
    </source>
</evidence>
<feature type="chain" id="PRO_5046875988" evidence="2">
    <location>
        <begin position="21"/>
        <end position="437"/>
    </location>
</feature>
<sequence>MSFNNPAKLVLLALAFPVNAWSQTASVDANELTILRQQIQALQQRLSELEQAQQAQQAELAETKAAYPEEERAQNQAVAAEEETEQTVSFGGAIRTNYSYTSYDDDSKNRGGDFDFDIFRINMDVNIDDVILSGEIRFFDYMTAIKYAYAGYNFDEDWQVLVGIAPVPFGHRPYNSQNWFFSTNYYLGLEDDFDLGLLFRRKMADSWQLDLGFFKNDELGGVDGFVDNRADRYSYDIVGIRGEDEGIFADPATPAGEYNTFSGRLAYQINAMGVDSQIGASLLTGGIHGVEDKAGDYHAWAVHWQAEWHNWLLQLQHTQYQYDVGDAERMAVGAYSFFDSIAAEAKSTTFNLAYTFAVDWGPVSSLQVYNNYGLVYDKSDRSRNTLMNITGLALAAGGLYTYFDFVTARNQPFVGGSSVGNDDDTEQRFNINIGYYF</sequence>
<evidence type="ECO:0000313" key="3">
    <source>
        <dbReference type="EMBL" id="NMH61155.1"/>
    </source>
</evidence>
<accession>A0ABX1R3Y5</accession>